<dbReference type="HOGENOM" id="CLU_1094630_0_0_1"/>
<dbReference type="Proteomes" id="UP000053257">
    <property type="component" value="Unassembled WGS sequence"/>
</dbReference>
<accession>A0A0C3PD16</accession>
<gene>
    <name evidence="1" type="ORF">PHLGIDRAFT_255333</name>
</gene>
<name>A0A0C3PD16_PHLG1</name>
<dbReference type="AlphaFoldDB" id="A0A0C3PD16"/>
<protein>
    <submittedName>
        <fullName evidence="1">Uncharacterized protein</fullName>
    </submittedName>
</protein>
<keyword evidence="2" id="KW-1185">Reference proteome</keyword>
<reference evidence="1 2" key="1">
    <citation type="journal article" date="2014" name="PLoS Genet.">
        <title>Analysis of the Phlebiopsis gigantea genome, transcriptome and secretome provides insight into its pioneer colonization strategies of wood.</title>
        <authorList>
            <person name="Hori C."/>
            <person name="Ishida T."/>
            <person name="Igarashi K."/>
            <person name="Samejima M."/>
            <person name="Suzuki H."/>
            <person name="Master E."/>
            <person name="Ferreira P."/>
            <person name="Ruiz-Duenas F.J."/>
            <person name="Held B."/>
            <person name="Canessa P."/>
            <person name="Larrondo L.F."/>
            <person name="Schmoll M."/>
            <person name="Druzhinina I.S."/>
            <person name="Kubicek C.P."/>
            <person name="Gaskell J.A."/>
            <person name="Kersten P."/>
            <person name="St John F."/>
            <person name="Glasner J."/>
            <person name="Sabat G."/>
            <person name="Splinter BonDurant S."/>
            <person name="Syed K."/>
            <person name="Yadav J."/>
            <person name="Mgbeahuruike A.C."/>
            <person name="Kovalchuk A."/>
            <person name="Asiegbu F.O."/>
            <person name="Lackner G."/>
            <person name="Hoffmeister D."/>
            <person name="Rencoret J."/>
            <person name="Gutierrez A."/>
            <person name="Sun H."/>
            <person name="Lindquist E."/>
            <person name="Barry K."/>
            <person name="Riley R."/>
            <person name="Grigoriev I.V."/>
            <person name="Henrissat B."/>
            <person name="Kues U."/>
            <person name="Berka R.M."/>
            <person name="Martinez A.T."/>
            <person name="Covert S.F."/>
            <person name="Blanchette R.A."/>
            <person name="Cullen D."/>
        </authorList>
    </citation>
    <scope>NUCLEOTIDE SEQUENCE [LARGE SCALE GENOMIC DNA]</scope>
    <source>
        <strain evidence="1 2">11061_1 CR5-6</strain>
    </source>
</reference>
<dbReference type="EMBL" id="KN840633">
    <property type="protein sequence ID" value="KIP03108.1"/>
    <property type="molecule type" value="Genomic_DNA"/>
</dbReference>
<organism evidence="1 2">
    <name type="scientific">Phlebiopsis gigantea (strain 11061_1 CR5-6)</name>
    <name type="common">White-rot fungus</name>
    <name type="synonym">Peniophora gigantea</name>
    <dbReference type="NCBI Taxonomy" id="745531"/>
    <lineage>
        <taxon>Eukaryota</taxon>
        <taxon>Fungi</taxon>
        <taxon>Dikarya</taxon>
        <taxon>Basidiomycota</taxon>
        <taxon>Agaricomycotina</taxon>
        <taxon>Agaricomycetes</taxon>
        <taxon>Polyporales</taxon>
        <taxon>Phanerochaetaceae</taxon>
        <taxon>Phlebiopsis</taxon>
    </lineage>
</organism>
<sequence length="254" mass="30052">MASARRESLPEPPHCLDVNHEIYIDCTTNTDEYVTIATLALCIYERYAPHVCQPPDVKTILDGDYRWAILRFCVGRCAHPEKKEPEATLELWDKLEDHAERAKIRFTVYLRADIIDNGTGRVLAMQREWTTVLRNLKVYVRDAMWWQVQQWAQHDNRGTREPELPDNWREIWYPLRAQIAAGKWTQIDRLPRWENYYQTDRYIYQQKDGDFGLSDRIQTWSDGGPLPLDEYTGRPLEIRPGGMRRPAPLPVRRR</sequence>
<proteinExistence type="predicted"/>
<evidence type="ECO:0000313" key="2">
    <source>
        <dbReference type="Proteomes" id="UP000053257"/>
    </source>
</evidence>
<evidence type="ECO:0000313" key="1">
    <source>
        <dbReference type="EMBL" id="KIP03108.1"/>
    </source>
</evidence>